<accession>A0A5N5X0R4</accession>
<sequence length="54" mass="5683">MPVTRADAIPCLDGQLADIGADQLSYPCAHARLGGSVTFIYGRLSLVAWLGSFS</sequence>
<proteinExistence type="predicted"/>
<gene>
    <name evidence="1" type="ORF">BDV29DRAFT_175189</name>
</gene>
<protein>
    <submittedName>
        <fullName evidence="1">Uncharacterized protein</fullName>
    </submittedName>
</protein>
<name>A0A5N5X0R4_9EURO</name>
<evidence type="ECO:0000313" key="1">
    <source>
        <dbReference type="EMBL" id="KAB8073565.1"/>
    </source>
</evidence>
<dbReference type="Proteomes" id="UP000326565">
    <property type="component" value="Unassembled WGS sequence"/>
</dbReference>
<evidence type="ECO:0000313" key="2">
    <source>
        <dbReference type="Proteomes" id="UP000326565"/>
    </source>
</evidence>
<dbReference type="EMBL" id="ML732224">
    <property type="protein sequence ID" value="KAB8073565.1"/>
    <property type="molecule type" value="Genomic_DNA"/>
</dbReference>
<dbReference type="AlphaFoldDB" id="A0A5N5X0R4"/>
<organism evidence="1 2">
    <name type="scientific">Aspergillus leporis</name>
    <dbReference type="NCBI Taxonomy" id="41062"/>
    <lineage>
        <taxon>Eukaryota</taxon>
        <taxon>Fungi</taxon>
        <taxon>Dikarya</taxon>
        <taxon>Ascomycota</taxon>
        <taxon>Pezizomycotina</taxon>
        <taxon>Eurotiomycetes</taxon>
        <taxon>Eurotiomycetidae</taxon>
        <taxon>Eurotiales</taxon>
        <taxon>Aspergillaceae</taxon>
        <taxon>Aspergillus</taxon>
        <taxon>Aspergillus subgen. Circumdati</taxon>
    </lineage>
</organism>
<keyword evidence="2" id="KW-1185">Reference proteome</keyword>
<reference evidence="1 2" key="1">
    <citation type="submission" date="2019-04" db="EMBL/GenBank/DDBJ databases">
        <title>Friends and foes A comparative genomics study of 23 Aspergillus species from section Flavi.</title>
        <authorList>
            <consortium name="DOE Joint Genome Institute"/>
            <person name="Kjaerbolling I."/>
            <person name="Vesth T."/>
            <person name="Frisvad J.C."/>
            <person name="Nybo J.L."/>
            <person name="Theobald S."/>
            <person name="Kildgaard S."/>
            <person name="Isbrandt T."/>
            <person name="Kuo A."/>
            <person name="Sato A."/>
            <person name="Lyhne E.K."/>
            <person name="Kogle M.E."/>
            <person name="Wiebenga A."/>
            <person name="Kun R.S."/>
            <person name="Lubbers R.J."/>
            <person name="Makela M.R."/>
            <person name="Barry K."/>
            <person name="Chovatia M."/>
            <person name="Clum A."/>
            <person name="Daum C."/>
            <person name="Haridas S."/>
            <person name="He G."/>
            <person name="LaButti K."/>
            <person name="Lipzen A."/>
            <person name="Mondo S."/>
            <person name="Riley R."/>
            <person name="Salamov A."/>
            <person name="Simmons B.A."/>
            <person name="Magnuson J.K."/>
            <person name="Henrissat B."/>
            <person name="Mortensen U.H."/>
            <person name="Larsen T.O."/>
            <person name="Devries R.P."/>
            <person name="Grigoriev I.V."/>
            <person name="Machida M."/>
            <person name="Baker S.E."/>
            <person name="Andersen M.R."/>
        </authorList>
    </citation>
    <scope>NUCLEOTIDE SEQUENCE [LARGE SCALE GENOMIC DNA]</scope>
    <source>
        <strain evidence="1 2">CBS 151.66</strain>
    </source>
</reference>